<comment type="caution">
    <text evidence="5">The sequence shown here is derived from an EMBL/GenBank/DDBJ whole genome shotgun (WGS) entry which is preliminary data.</text>
</comment>
<dbReference type="AlphaFoldDB" id="A0A3R6ZAW5"/>
<protein>
    <recommendedName>
        <fullName evidence="7">Coatomer subunit zeta</fullName>
    </recommendedName>
</protein>
<dbReference type="VEuPathDB" id="FungiDB:H310_12925"/>
<evidence type="ECO:0008006" key="7">
    <source>
        <dbReference type="Google" id="ProtNLM"/>
    </source>
</evidence>
<dbReference type="GO" id="GO:0006886">
    <property type="term" value="P:intracellular protein transport"/>
    <property type="evidence" value="ECO:0007669"/>
    <property type="project" value="TreeGrafter"/>
</dbReference>
<evidence type="ECO:0000313" key="5">
    <source>
        <dbReference type="EMBL" id="RHY34972.1"/>
    </source>
</evidence>
<comment type="similarity">
    <text evidence="2">Belongs to the adaptor complexes small subunit family.</text>
</comment>
<reference evidence="5 6" key="1">
    <citation type="submission" date="2018-08" db="EMBL/GenBank/DDBJ databases">
        <title>Aphanomyces genome sequencing and annotation.</title>
        <authorList>
            <person name="Minardi D."/>
            <person name="Oidtmann B."/>
            <person name="Van Der Giezen M."/>
            <person name="Studholme D.J."/>
        </authorList>
    </citation>
    <scope>NUCLEOTIDE SEQUENCE [LARGE SCALE GENOMIC DNA]</scope>
    <source>
        <strain evidence="5 6">NJM0002</strain>
    </source>
</reference>
<dbReference type="Gene3D" id="3.30.450.60">
    <property type="match status" value="1"/>
</dbReference>
<evidence type="ECO:0000256" key="4">
    <source>
        <dbReference type="SAM" id="MobiDB-lite"/>
    </source>
</evidence>
<dbReference type="Proteomes" id="UP000285060">
    <property type="component" value="Unassembled WGS sequence"/>
</dbReference>
<dbReference type="InterPro" id="IPR039652">
    <property type="entry name" value="Coatomer_zeta"/>
</dbReference>
<dbReference type="PANTHER" id="PTHR11043">
    <property type="entry name" value="ZETA-COAT PROTEIN"/>
    <property type="match status" value="1"/>
</dbReference>
<dbReference type="SUPFAM" id="SSF64356">
    <property type="entry name" value="SNARE-like"/>
    <property type="match status" value="1"/>
</dbReference>
<dbReference type="PANTHER" id="PTHR11043:SF1">
    <property type="entry name" value="TSET COMPLEX MEMBER TSTD"/>
    <property type="match status" value="1"/>
</dbReference>
<keyword evidence="6" id="KW-1185">Reference proteome</keyword>
<evidence type="ECO:0000256" key="1">
    <source>
        <dbReference type="ARBA" id="ARBA00004184"/>
    </source>
</evidence>
<feature type="region of interest" description="Disordered" evidence="4">
    <location>
        <begin position="425"/>
        <end position="445"/>
    </location>
</feature>
<evidence type="ECO:0000313" key="6">
    <source>
        <dbReference type="Proteomes" id="UP000285060"/>
    </source>
</evidence>
<name>A0A3R6ZAW5_9STRA</name>
<sequence length="461" mass="49869">MNGIDCVAGAQESVPRFSRRLALTMPNATAVSGNPEYSDTRDGRKIQSMLHSVIVTTDKANVLLARYFQPLTTESKRSFEHALFKATRWSELTSASTQDGSEAVDVHLVVCDGQFVVHRKFGDLVWFLAGSGEYDELICHDILTTLLAVAAVHLEKKCTEVSFLANHSKILVSLDEMVFQASHAVKQSFSDFLLSSSDLDDLNNECLDQLTADVVNRSKTSAAAAKAAGLKRKPSASFQTQRSQVYEYLPGDDNPAATTSADFFADYKDGDITTFVTSNGEQHIVGLGLDLDSLTPPSPSFASTVVPDPIPYKQEPQLQPSTTLLQTAGPMSRIEPIPDLIHLAIPPSTAPTTSSETSHRGRLGHAHRNSVELTGLAHQFGSSLHTTASPVHQRAPHMMMPSSYAPSSPVNQLHMGFPPSPVHHMQASMMPPSSPARSPSSANSAMLMPMPLPISVVRRMG</sequence>
<dbReference type="VEuPathDB" id="FungiDB:H310_12926"/>
<evidence type="ECO:0000256" key="3">
    <source>
        <dbReference type="ARBA" id="ARBA00023136"/>
    </source>
</evidence>
<evidence type="ECO:0000256" key="2">
    <source>
        <dbReference type="ARBA" id="ARBA00006972"/>
    </source>
</evidence>
<dbReference type="GO" id="GO:0006890">
    <property type="term" value="P:retrograde vesicle-mediated transport, Golgi to endoplasmic reticulum"/>
    <property type="evidence" value="ECO:0007669"/>
    <property type="project" value="InterPro"/>
</dbReference>
<dbReference type="InterPro" id="IPR011012">
    <property type="entry name" value="Longin-like_dom_sf"/>
</dbReference>
<organism evidence="5 6">
    <name type="scientific">Aphanomyces invadans</name>
    <dbReference type="NCBI Taxonomy" id="157072"/>
    <lineage>
        <taxon>Eukaryota</taxon>
        <taxon>Sar</taxon>
        <taxon>Stramenopiles</taxon>
        <taxon>Oomycota</taxon>
        <taxon>Saprolegniomycetes</taxon>
        <taxon>Saprolegniales</taxon>
        <taxon>Verrucalvaceae</taxon>
        <taxon>Aphanomyces</taxon>
    </lineage>
</organism>
<accession>A0A3R6ZAW5</accession>
<dbReference type="GO" id="GO:0006891">
    <property type="term" value="P:intra-Golgi vesicle-mediated transport"/>
    <property type="evidence" value="ECO:0007669"/>
    <property type="project" value="TreeGrafter"/>
</dbReference>
<dbReference type="GO" id="GO:0030126">
    <property type="term" value="C:COPI vesicle coat"/>
    <property type="evidence" value="ECO:0007669"/>
    <property type="project" value="InterPro"/>
</dbReference>
<gene>
    <name evidence="5" type="ORF">DYB32_000528</name>
</gene>
<dbReference type="EMBL" id="QUSY01000012">
    <property type="protein sequence ID" value="RHY34972.1"/>
    <property type="molecule type" value="Genomic_DNA"/>
</dbReference>
<comment type="subcellular location">
    <subcellularLocation>
        <location evidence="1">Endomembrane system</location>
        <topology evidence="1">Peripheral membrane protein</topology>
    </subcellularLocation>
</comment>
<keyword evidence="3" id="KW-0472">Membrane</keyword>
<proteinExistence type="inferred from homology"/>